<evidence type="ECO:0000256" key="1">
    <source>
        <dbReference type="SAM" id="MobiDB-lite"/>
    </source>
</evidence>
<feature type="region of interest" description="Disordered" evidence="1">
    <location>
        <begin position="71"/>
        <end position="129"/>
    </location>
</feature>
<sequence length="275" mass="30385">MYPPNQGGMRTPDWGSTTGAASWTDRARSERAAPKGRAKRVNPPLTAIFKLRACTEVRAFCLYVSPKPRGDENPRPGFDNWRSQLDRPGAQRAGCPEGARPRDGLSSGAASWTDRTRSERAAPKGRAKRVNPPLTAIFKLRACTEVRAFCLYVSPKLRGNENTRPGFDTKTPGAFLNRACSGPEGARPRDGLSSGAASWTDRAHSERAAPKGRAKRVNPPLTAIFKKELVRKYGLFFALNPIDYRMITQFTSALSAYREHNAIRLTISLRKKTGR</sequence>
<protein>
    <submittedName>
        <fullName evidence="2">Uncharacterized protein</fullName>
    </submittedName>
</protein>
<dbReference type="AlphaFoldDB" id="A0A3S5DBX7"/>
<organism evidence="2 3">
    <name type="scientific">Salmonella enterica subsp. enterica serovar Sanjuan</name>
    <dbReference type="NCBI Taxonomy" id="1160765"/>
    <lineage>
        <taxon>Bacteria</taxon>
        <taxon>Pseudomonadati</taxon>
        <taxon>Pseudomonadota</taxon>
        <taxon>Gammaproteobacteria</taxon>
        <taxon>Enterobacterales</taxon>
        <taxon>Enterobacteriaceae</taxon>
        <taxon>Salmonella</taxon>
    </lineage>
</organism>
<evidence type="ECO:0000313" key="2">
    <source>
        <dbReference type="EMBL" id="VEA08149.1"/>
    </source>
</evidence>
<accession>A0A3S5DBX7</accession>
<gene>
    <name evidence="2" type="ORF">NCTC7406_03349</name>
</gene>
<proteinExistence type="predicted"/>
<name>A0A3S5DBX7_SALET</name>
<reference evidence="2 3" key="1">
    <citation type="submission" date="2018-12" db="EMBL/GenBank/DDBJ databases">
        <authorList>
            <consortium name="Pathogen Informatics"/>
        </authorList>
    </citation>
    <scope>NUCLEOTIDE SEQUENCE [LARGE SCALE GENOMIC DNA]</scope>
    <source>
        <strain evidence="2 3">NCTC7406</strain>
    </source>
</reference>
<dbReference type="Proteomes" id="UP000276345">
    <property type="component" value="Chromosome"/>
</dbReference>
<feature type="region of interest" description="Disordered" evidence="1">
    <location>
        <begin position="182"/>
        <end position="215"/>
    </location>
</feature>
<dbReference type="EMBL" id="LR134142">
    <property type="protein sequence ID" value="VEA08149.1"/>
    <property type="molecule type" value="Genomic_DNA"/>
</dbReference>
<feature type="region of interest" description="Disordered" evidence="1">
    <location>
        <begin position="1"/>
        <end position="40"/>
    </location>
</feature>
<evidence type="ECO:0000313" key="3">
    <source>
        <dbReference type="Proteomes" id="UP000276345"/>
    </source>
</evidence>